<dbReference type="PANTHER" id="PTHR33169">
    <property type="entry name" value="PADR-FAMILY TRANSCRIPTIONAL REGULATOR"/>
    <property type="match status" value="1"/>
</dbReference>
<evidence type="ECO:0000313" key="2">
    <source>
        <dbReference type="EMBL" id="RGR75104.1"/>
    </source>
</evidence>
<evidence type="ECO:0000259" key="1">
    <source>
        <dbReference type="Pfam" id="PF03551"/>
    </source>
</evidence>
<evidence type="ECO:0000313" key="3">
    <source>
        <dbReference type="Proteomes" id="UP000284178"/>
    </source>
</evidence>
<keyword evidence="3" id="KW-1185">Reference proteome</keyword>
<sequence>MPKQDTFETEQLTDAAFYILLALIEPLHGYAIMKYIEQLTGVPGMIGPGTLYTLLKKMCANELITQTAAEEGKKSYVLTDKGRILLRHELTRRETIVATARKIMLEKGI</sequence>
<dbReference type="Proteomes" id="UP000284178">
    <property type="component" value="Unassembled WGS sequence"/>
</dbReference>
<dbReference type="InterPro" id="IPR052509">
    <property type="entry name" value="Metal_resp_DNA-bind_regulator"/>
</dbReference>
<dbReference type="RefSeq" id="WP_117894595.1">
    <property type="nucleotide sequence ID" value="NZ_CABJCV010000006.1"/>
</dbReference>
<dbReference type="Pfam" id="PF03551">
    <property type="entry name" value="PadR"/>
    <property type="match status" value="1"/>
</dbReference>
<feature type="domain" description="Transcription regulator PadR N-terminal" evidence="1">
    <location>
        <begin position="21"/>
        <end position="87"/>
    </location>
</feature>
<dbReference type="PANTHER" id="PTHR33169:SF13">
    <property type="entry name" value="PADR-FAMILY TRANSCRIPTIONAL REGULATOR"/>
    <property type="match status" value="1"/>
</dbReference>
<dbReference type="GeneID" id="83015101"/>
<gene>
    <name evidence="2" type="ORF">DWY25_06740</name>
</gene>
<name>A0A412G3P7_9FIRM</name>
<comment type="caution">
    <text evidence="2">The sequence shown here is derived from an EMBL/GenBank/DDBJ whole genome shotgun (WGS) entry which is preliminary data.</text>
</comment>
<dbReference type="InterPro" id="IPR036388">
    <property type="entry name" value="WH-like_DNA-bd_sf"/>
</dbReference>
<dbReference type="Gene3D" id="1.10.10.10">
    <property type="entry name" value="Winged helix-like DNA-binding domain superfamily/Winged helix DNA-binding domain"/>
    <property type="match status" value="1"/>
</dbReference>
<reference evidence="2 3" key="1">
    <citation type="submission" date="2018-08" db="EMBL/GenBank/DDBJ databases">
        <title>A genome reference for cultivated species of the human gut microbiota.</title>
        <authorList>
            <person name="Zou Y."/>
            <person name="Xue W."/>
            <person name="Luo G."/>
        </authorList>
    </citation>
    <scope>NUCLEOTIDE SEQUENCE [LARGE SCALE GENOMIC DNA]</scope>
    <source>
        <strain evidence="2 3">AF24-29</strain>
    </source>
</reference>
<organism evidence="2 3">
    <name type="scientific">Holdemania filiformis</name>
    <dbReference type="NCBI Taxonomy" id="61171"/>
    <lineage>
        <taxon>Bacteria</taxon>
        <taxon>Bacillati</taxon>
        <taxon>Bacillota</taxon>
        <taxon>Erysipelotrichia</taxon>
        <taxon>Erysipelotrichales</taxon>
        <taxon>Erysipelotrichaceae</taxon>
        <taxon>Holdemania</taxon>
    </lineage>
</organism>
<dbReference type="AlphaFoldDB" id="A0A412G3P7"/>
<dbReference type="EMBL" id="QRUP01000006">
    <property type="protein sequence ID" value="RGR75104.1"/>
    <property type="molecule type" value="Genomic_DNA"/>
</dbReference>
<dbReference type="InterPro" id="IPR036390">
    <property type="entry name" value="WH_DNA-bd_sf"/>
</dbReference>
<proteinExistence type="predicted"/>
<dbReference type="SUPFAM" id="SSF46785">
    <property type="entry name" value="Winged helix' DNA-binding domain"/>
    <property type="match status" value="1"/>
</dbReference>
<accession>A0A412G3P7</accession>
<dbReference type="InterPro" id="IPR005149">
    <property type="entry name" value="Tscrpt_reg_PadR_N"/>
</dbReference>
<protein>
    <submittedName>
        <fullName evidence="2">PadR family transcriptional regulator</fullName>
    </submittedName>
</protein>